<dbReference type="PANTHER" id="PTHR33446">
    <property type="entry name" value="PROTEIN TONB-RELATED"/>
    <property type="match status" value="1"/>
</dbReference>
<dbReference type="AlphaFoldDB" id="A0A2S1QU70"/>
<accession>A0A2S1QU70</accession>
<dbReference type="GO" id="GO:0031992">
    <property type="term" value="F:energy transducer activity"/>
    <property type="evidence" value="ECO:0007669"/>
    <property type="project" value="TreeGrafter"/>
</dbReference>
<dbReference type="SUPFAM" id="SSF74653">
    <property type="entry name" value="TolA/TonB C-terminal domain"/>
    <property type="match status" value="1"/>
</dbReference>
<dbReference type="InterPro" id="IPR051045">
    <property type="entry name" value="TonB-dependent_transducer"/>
</dbReference>
<dbReference type="Gene3D" id="3.30.1150.10">
    <property type="match status" value="1"/>
</dbReference>
<protein>
    <recommendedName>
        <fullName evidence="2">TonB C-terminal domain-containing protein</fullName>
    </recommendedName>
</protein>
<feature type="chain" id="PRO_5015758024" description="TonB C-terminal domain-containing protein" evidence="1">
    <location>
        <begin position="34"/>
        <end position="198"/>
    </location>
</feature>
<keyword evidence="4" id="KW-1185">Reference proteome</keyword>
<gene>
    <name evidence="3" type="ORF">HYN59_01770</name>
</gene>
<evidence type="ECO:0000313" key="3">
    <source>
        <dbReference type="EMBL" id="AWH83916.1"/>
    </source>
</evidence>
<keyword evidence="1" id="KW-0732">Signal</keyword>
<reference evidence="3 4" key="1">
    <citation type="submission" date="2018-04" db="EMBL/GenBank/DDBJ databases">
        <title>Genome sequencing of Flavobacterium sp. HYN0059.</title>
        <authorList>
            <person name="Yi H."/>
            <person name="Baek C."/>
        </authorList>
    </citation>
    <scope>NUCLEOTIDE SEQUENCE [LARGE SCALE GENOMIC DNA]</scope>
    <source>
        <strain evidence="3 4">HYN0059</strain>
    </source>
</reference>
<sequence>MMNKETFPIYSLYNSGMKKILFLLLLVGITAMAQETTAPDDNEVYNSAGLQVRPEYPGGMQAFYQYVSRSFRVPDLDNEEDISAKIYVTFVVEKDGSLTGIKALRDPGYGLGYEAVRVLKLCEKWSPGMQNGKAVRTNYTLPIAINITGTHKLKEEVKEEVEVIEPVKPEAKPKVTKVAAKKKQSTTKKKNIGLYLYF</sequence>
<name>A0A2S1QU70_9FLAO</name>
<dbReference type="InterPro" id="IPR037682">
    <property type="entry name" value="TonB_C"/>
</dbReference>
<dbReference type="PANTHER" id="PTHR33446:SF2">
    <property type="entry name" value="PROTEIN TONB"/>
    <property type="match status" value="1"/>
</dbReference>
<dbReference type="EMBL" id="CP029186">
    <property type="protein sequence ID" value="AWH83916.1"/>
    <property type="molecule type" value="Genomic_DNA"/>
</dbReference>
<evidence type="ECO:0000313" key="4">
    <source>
        <dbReference type="Proteomes" id="UP000244929"/>
    </source>
</evidence>
<dbReference type="GO" id="GO:0098797">
    <property type="term" value="C:plasma membrane protein complex"/>
    <property type="evidence" value="ECO:0007669"/>
    <property type="project" value="TreeGrafter"/>
</dbReference>
<dbReference type="GO" id="GO:0055085">
    <property type="term" value="P:transmembrane transport"/>
    <property type="evidence" value="ECO:0007669"/>
    <property type="project" value="InterPro"/>
</dbReference>
<dbReference type="Pfam" id="PF03544">
    <property type="entry name" value="TonB_C"/>
    <property type="match status" value="1"/>
</dbReference>
<feature type="domain" description="TonB C-terminal" evidence="2">
    <location>
        <begin position="78"/>
        <end position="143"/>
    </location>
</feature>
<evidence type="ECO:0000256" key="1">
    <source>
        <dbReference type="SAM" id="SignalP"/>
    </source>
</evidence>
<evidence type="ECO:0000259" key="2">
    <source>
        <dbReference type="Pfam" id="PF03544"/>
    </source>
</evidence>
<dbReference type="OrthoDB" id="1095452at2"/>
<dbReference type="Proteomes" id="UP000244929">
    <property type="component" value="Chromosome"/>
</dbReference>
<proteinExistence type="predicted"/>
<organism evidence="3 4">
    <name type="scientific">Flavobacterium album</name>
    <dbReference type="NCBI Taxonomy" id="2175091"/>
    <lineage>
        <taxon>Bacteria</taxon>
        <taxon>Pseudomonadati</taxon>
        <taxon>Bacteroidota</taxon>
        <taxon>Flavobacteriia</taxon>
        <taxon>Flavobacteriales</taxon>
        <taxon>Flavobacteriaceae</taxon>
        <taxon>Flavobacterium</taxon>
    </lineage>
</organism>
<feature type="signal peptide" evidence="1">
    <location>
        <begin position="1"/>
        <end position="33"/>
    </location>
</feature>
<dbReference type="KEGG" id="falb:HYN59_01770"/>